<keyword evidence="3" id="KW-1185">Reference proteome</keyword>
<dbReference type="AlphaFoldDB" id="A0A9P7Y5Y1"/>
<protein>
    <submittedName>
        <fullName evidence="2">Uncharacterized protein</fullName>
    </submittedName>
</protein>
<organism evidence="2 3">
    <name type="scientific">Linnemannia hyalina</name>
    <dbReference type="NCBI Taxonomy" id="64524"/>
    <lineage>
        <taxon>Eukaryota</taxon>
        <taxon>Fungi</taxon>
        <taxon>Fungi incertae sedis</taxon>
        <taxon>Mucoromycota</taxon>
        <taxon>Mortierellomycotina</taxon>
        <taxon>Mortierellomycetes</taxon>
        <taxon>Mortierellales</taxon>
        <taxon>Mortierellaceae</taxon>
        <taxon>Linnemannia</taxon>
    </lineage>
</organism>
<proteinExistence type="predicted"/>
<comment type="caution">
    <text evidence="2">The sequence shown here is derived from an EMBL/GenBank/DDBJ whole genome shotgun (WGS) entry which is preliminary data.</text>
</comment>
<accession>A0A9P7Y5Y1</accession>
<feature type="compositionally biased region" description="Polar residues" evidence="1">
    <location>
        <begin position="18"/>
        <end position="33"/>
    </location>
</feature>
<gene>
    <name evidence="2" type="ORF">KI688_000714</name>
</gene>
<evidence type="ECO:0000256" key="1">
    <source>
        <dbReference type="SAM" id="MobiDB-lite"/>
    </source>
</evidence>
<sequence>MRVSSRKNSRRHQRKRTANISTKQQHSNPQQPSVMIDTSMHDVQLRVLNGYIAHVYPRLRNILIRLPPLCSEGGIPERSALQLRLESSLCLLARLECLERQHYRLHPSECDLWALNYSFGLGAELDRQLDQKDTDKGLLTVREQPKTLGLILDVVSMSARSSSTGIGSEFEQAPVQEIRHLFASKWGLFR</sequence>
<feature type="region of interest" description="Disordered" evidence="1">
    <location>
        <begin position="1"/>
        <end position="34"/>
    </location>
</feature>
<name>A0A9P7Y5Y1_9FUNG</name>
<evidence type="ECO:0000313" key="2">
    <source>
        <dbReference type="EMBL" id="KAG9072933.1"/>
    </source>
</evidence>
<dbReference type="Proteomes" id="UP000707451">
    <property type="component" value="Unassembled WGS sequence"/>
</dbReference>
<reference evidence="2" key="1">
    <citation type="submission" date="2021-06" db="EMBL/GenBank/DDBJ databases">
        <title>Genome Sequence of Mortierella hyaline Strain SCG-10, a Cold-Adapted, Nitrate-Reducing Fungus Isolated from Soil in Minnesota, USA.</title>
        <authorList>
            <person name="Aldossari N."/>
        </authorList>
    </citation>
    <scope>NUCLEOTIDE SEQUENCE</scope>
    <source>
        <strain evidence="2">SCG-10</strain>
    </source>
</reference>
<dbReference type="EMBL" id="JAHRHY010000001">
    <property type="protein sequence ID" value="KAG9072933.1"/>
    <property type="molecule type" value="Genomic_DNA"/>
</dbReference>
<feature type="compositionally biased region" description="Basic residues" evidence="1">
    <location>
        <begin position="1"/>
        <end position="17"/>
    </location>
</feature>
<evidence type="ECO:0000313" key="3">
    <source>
        <dbReference type="Proteomes" id="UP000707451"/>
    </source>
</evidence>